<evidence type="ECO:0000256" key="1">
    <source>
        <dbReference type="ARBA" id="ARBA00004834"/>
    </source>
</evidence>
<dbReference type="InterPro" id="IPR050727">
    <property type="entry name" value="GH43_arabinanases"/>
</dbReference>
<evidence type="ECO:0000313" key="8">
    <source>
        <dbReference type="Proteomes" id="UP001193734"/>
    </source>
</evidence>
<organism evidence="7 8">
    <name type="scientific">Xylanibacter rodentium</name>
    <dbReference type="NCBI Taxonomy" id="2736289"/>
    <lineage>
        <taxon>Bacteria</taxon>
        <taxon>Pseudomonadati</taxon>
        <taxon>Bacteroidota</taxon>
        <taxon>Bacteroidia</taxon>
        <taxon>Bacteroidales</taxon>
        <taxon>Prevotellaceae</taxon>
        <taxon>Xylanibacter</taxon>
    </lineage>
</organism>
<comment type="pathway">
    <text evidence="1">Glycan metabolism; L-arabinan degradation.</text>
</comment>
<name>A0ABX2AVI1_9BACT</name>
<dbReference type="Pfam" id="PF04616">
    <property type="entry name" value="Glyco_hydro_43"/>
    <property type="match status" value="1"/>
</dbReference>
<accession>A0ABX2AVI1</accession>
<evidence type="ECO:0000256" key="5">
    <source>
        <dbReference type="SAM" id="SignalP"/>
    </source>
</evidence>
<protein>
    <submittedName>
        <fullName evidence="7">Arabinan endo-1,5-alpha-L-arabinosidase</fullName>
    </submittedName>
</protein>
<reference evidence="7 8" key="1">
    <citation type="submission" date="2020-05" db="EMBL/GenBank/DDBJ databases">
        <title>Distinct polysaccharide utilization as determinants for interspecies competition between intestinal Prevotella spp.</title>
        <authorList>
            <person name="Galvez E.J.C."/>
            <person name="Iljazovic A."/>
            <person name="Strowig T."/>
        </authorList>
    </citation>
    <scope>NUCLEOTIDE SEQUENCE [LARGE SCALE GENOMIC DNA]</scope>
    <source>
        <strain evidence="7 8">PROD</strain>
    </source>
</reference>
<evidence type="ECO:0000313" key="7">
    <source>
        <dbReference type="EMBL" id="NPE14464.1"/>
    </source>
</evidence>
<feature type="signal peptide" evidence="5">
    <location>
        <begin position="1"/>
        <end position="20"/>
    </location>
</feature>
<sequence>MKTRHIMMAALLATATAAQAQFVAEMNDGTHENIPGTTDAAFKKGTDGSWTFGGKNISNISRITTMPLDERLNNYKAPTYSDYYRNISGWDKRRQWNLANVHDPSVMRAEDGYYYMYTTDASFGNAHTGHGHFMCRRSRNLVDWTFLGTTMPKLPAWVKPKLNEIRAAMGLGESTADFNDDNQFGFWAPCVRKVRNGLYRMYYAITCPGTIAGDGTWSERAFIGMMETATPWRASSWTDKGYVLTNASDKQLNYHVKPDDWANCYFKYNAIDPSYIITPEGGHWLVYGSWHSGFAALELDAETGMPKKELGMPWGDISAYGKRIYTRQMGNRWQATEAPEVVYRNGYYYLFMACDELAVAYNTRVVRSKNIDGPYYGIDGTNVTANGGDAWPLLTHPYKFSQGYGWVGISHCAVFDDGNDNWYYSSQGRLPANAYDDPYSNAIMMGQVRRILWTEDGWPVVMPECYGAVPQAPITEDELVGTWENIVLEYQYQKQCTPTMLTFTADHKVQGSPFSGRTWKYDAGKGLLTIGTQKLLVCRETDWESSPRKATIVYAGYTSTGKKNYWGKKTETQRHVTYGAEDNTAAFWTVFTPYLTSSSSNCEFHYSFTNYTDKAANWNNWLLVLTNGKERGESGYKEYFVLRADAYGWGDYATEAQRTAGMTHDYNWDTFGDDMDGAAVDMTVTVDGDKATMKTVTATATGKTYNYSYTVSGLPTGVKGTFLTMEKAHLVLDTENCGVTEE</sequence>
<dbReference type="CDD" id="cd08998">
    <property type="entry name" value="GH43_Arb43a-like"/>
    <property type="match status" value="1"/>
</dbReference>
<dbReference type="PANTHER" id="PTHR43301:SF3">
    <property type="entry name" value="ARABINAN ENDO-1,5-ALPHA-L-ARABINOSIDASE A-RELATED"/>
    <property type="match status" value="1"/>
</dbReference>
<comment type="similarity">
    <text evidence="2">Belongs to the glycosyl hydrolase 43 family.</text>
</comment>
<dbReference type="InterPro" id="IPR023296">
    <property type="entry name" value="Glyco_hydro_beta-prop_sf"/>
</dbReference>
<keyword evidence="4" id="KW-0326">Glycosidase</keyword>
<comment type="caution">
    <text evidence="7">The sequence shown here is derived from an EMBL/GenBank/DDBJ whole genome shotgun (WGS) entry which is preliminary data.</text>
</comment>
<dbReference type="Proteomes" id="UP001193734">
    <property type="component" value="Unassembled WGS sequence"/>
</dbReference>
<keyword evidence="3" id="KW-0378">Hydrolase</keyword>
<dbReference type="Pfam" id="PF16369">
    <property type="entry name" value="GH43_C"/>
    <property type="match status" value="1"/>
</dbReference>
<feature type="domain" description="Extracellular endo-alpha-(1-&gt;5)-L-arabinanase C-terminal" evidence="6">
    <location>
        <begin position="463"/>
        <end position="567"/>
    </location>
</feature>
<keyword evidence="8" id="KW-1185">Reference proteome</keyword>
<dbReference type="InterPro" id="IPR006710">
    <property type="entry name" value="Glyco_hydro_43"/>
</dbReference>
<dbReference type="EMBL" id="JABKKE010000014">
    <property type="protein sequence ID" value="NPE14464.1"/>
    <property type="molecule type" value="Genomic_DNA"/>
</dbReference>
<dbReference type="PANTHER" id="PTHR43301">
    <property type="entry name" value="ARABINAN ENDO-1,5-ALPHA-L-ARABINOSIDASE"/>
    <property type="match status" value="1"/>
</dbReference>
<evidence type="ECO:0000256" key="2">
    <source>
        <dbReference type="ARBA" id="ARBA00009865"/>
    </source>
</evidence>
<evidence type="ECO:0000256" key="4">
    <source>
        <dbReference type="ARBA" id="ARBA00023295"/>
    </source>
</evidence>
<evidence type="ECO:0000259" key="6">
    <source>
        <dbReference type="Pfam" id="PF16369"/>
    </source>
</evidence>
<dbReference type="Gene3D" id="2.115.10.20">
    <property type="entry name" value="Glycosyl hydrolase domain, family 43"/>
    <property type="match status" value="1"/>
</dbReference>
<keyword evidence="5" id="KW-0732">Signal</keyword>
<dbReference type="SUPFAM" id="SSF75005">
    <property type="entry name" value="Arabinanase/levansucrase/invertase"/>
    <property type="match status" value="1"/>
</dbReference>
<evidence type="ECO:0000256" key="3">
    <source>
        <dbReference type="ARBA" id="ARBA00022801"/>
    </source>
</evidence>
<dbReference type="InterPro" id="IPR032291">
    <property type="entry name" value="Abn2_C"/>
</dbReference>
<gene>
    <name evidence="7" type="ORF">HPS55_09020</name>
</gene>
<feature type="chain" id="PRO_5046011198" evidence="5">
    <location>
        <begin position="21"/>
        <end position="742"/>
    </location>
</feature>
<proteinExistence type="inferred from homology"/>